<comment type="catalytic activity">
    <reaction evidence="2">
        <text>a ubiquinone + NADH + 5 H(+)(in) = a ubiquinol + NAD(+) + 4 H(+)(out)</text>
        <dbReference type="Rhea" id="RHEA:29091"/>
        <dbReference type="Rhea" id="RHEA-COMP:9565"/>
        <dbReference type="Rhea" id="RHEA-COMP:9566"/>
        <dbReference type="ChEBI" id="CHEBI:15378"/>
        <dbReference type="ChEBI" id="CHEBI:16389"/>
        <dbReference type="ChEBI" id="CHEBI:17976"/>
        <dbReference type="ChEBI" id="CHEBI:57540"/>
        <dbReference type="ChEBI" id="CHEBI:57945"/>
        <dbReference type="EC" id="7.1.1.2"/>
    </reaction>
</comment>
<keyword evidence="2 4" id="KW-0496">Mitochondrion</keyword>
<dbReference type="Pfam" id="PF00499">
    <property type="entry name" value="Oxidored_q3"/>
    <property type="match status" value="1"/>
</dbReference>
<reference evidence="4" key="1">
    <citation type="submission" date="2009-03" db="EMBL/GenBank/DDBJ databases">
        <title>Green evolution and dynamic adaptations revealed by genomes of the marine picoeukaryotes Micromonas.</title>
        <authorList>
            <person name="Worden A.Z."/>
            <person name="Lee J.-H."/>
            <person name="Mock T."/>
            <person name="Rouze P."/>
            <person name="Simmons M.P."/>
            <person name="Aerts A.L."/>
            <person name="Allen A.E."/>
            <person name="Cuvelier M.L."/>
            <person name="Derelle E."/>
            <person name="Everett M.V."/>
            <person name="Foulon E."/>
            <person name="Grimwood J."/>
            <person name="Gundlach H."/>
            <person name="Henrissat B."/>
            <person name="Napoli C."/>
            <person name="McDonald S.M."/>
            <person name="Schnitzler Parker M."/>
            <person name="Rombauts S."/>
            <person name="Salamov A."/>
            <person name="Von Dassow P."/>
            <person name="Badger J.H."/>
            <person name="Coutinho P.M."/>
            <person name="Demir E."/>
            <person name="Dubchak I."/>
            <person name="Gentemann C."/>
            <person name="Eikrem W."/>
            <person name="Gready J.E."/>
            <person name="John U."/>
            <person name="Lanier W."/>
            <person name="Lindquist E.A."/>
            <person name="Lucas S."/>
            <person name="Mayer K.F.X."/>
            <person name="Moreau H."/>
            <person name="Not F."/>
            <person name="Otillar R."/>
            <person name="Panaud O."/>
            <person name="Pangilinan J."/>
            <person name="Paulsen I."/>
            <person name="Piegu B."/>
            <person name="Poliakov A."/>
            <person name="Robbens S."/>
            <person name="Schmutz J."/>
            <person name="Toulza E."/>
            <person name="Wyss T."/>
            <person name="Zelensky A."/>
            <person name="Zhou K."/>
            <person name="Armbrust E.V."/>
            <person name="Bhattacharya D."/>
            <person name="Goodenough U.W."/>
            <person name="Van de Peer Y."/>
            <person name="Grigoriev I.V."/>
        </authorList>
    </citation>
    <scope>NUCLEOTIDE SEQUENCE</scope>
    <source>
        <strain evidence="4">CCMP1545</strain>
    </source>
</reference>
<comment type="subcellular location">
    <subcellularLocation>
        <location evidence="2">Mitochondrion membrane</location>
        <topology evidence="2">Multi-pass membrane protein</topology>
    </subcellularLocation>
</comment>
<keyword evidence="2" id="KW-0520">NAD</keyword>
<evidence type="ECO:0000256" key="3">
    <source>
        <dbReference type="SAM" id="SignalP"/>
    </source>
</evidence>
<feature type="transmembrane region" description="Helical" evidence="2">
    <location>
        <begin position="208"/>
        <end position="232"/>
    </location>
</feature>
<dbReference type="GO" id="GO:0031966">
    <property type="term" value="C:mitochondrial membrane"/>
    <property type="evidence" value="ECO:0007669"/>
    <property type="project" value="UniProtKB-SubCell"/>
</dbReference>
<accession>C1KRA5</accession>
<dbReference type="AlphaFoldDB" id="C1KRA5"/>
<dbReference type="PANTHER" id="PTHR33269">
    <property type="entry name" value="NADH-UBIQUINONE OXIDOREDUCTASE CHAIN 6"/>
    <property type="match status" value="1"/>
</dbReference>
<feature type="transmembrane region" description="Helical" evidence="2">
    <location>
        <begin position="53"/>
        <end position="74"/>
    </location>
</feature>
<evidence type="ECO:0000256" key="2">
    <source>
        <dbReference type="RuleBase" id="RU004430"/>
    </source>
</evidence>
<feature type="signal peptide" evidence="3">
    <location>
        <begin position="1"/>
        <end position="16"/>
    </location>
</feature>
<feature type="transmembrane region" description="Helical" evidence="2">
    <location>
        <begin position="26"/>
        <end position="46"/>
    </location>
</feature>
<keyword evidence="2" id="KW-0472">Membrane</keyword>
<dbReference type="EMBL" id="FJ858268">
    <property type="protein sequence ID" value="ACO50737.1"/>
    <property type="molecule type" value="Genomic_DNA"/>
</dbReference>
<comment type="similarity">
    <text evidence="1 2">Belongs to the complex I subunit 6 family.</text>
</comment>
<evidence type="ECO:0000256" key="1">
    <source>
        <dbReference type="ARBA" id="ARBA00005698"/>
    </source>
</evidence>
<organism evidence="4">
    <name type="scientific">Micromonas pusilla (strain CCMP1545)</name>
    <name type="common">Picoplanktonic green alga</name>
    <dbReference type="NCBI Taxonomy" id="564608"/>
    <lineage>
        <taxon>Eukaryota</taxon>
        <taxon>Viridiplantae</taxon>
        <taxon>Chlorophyta</taxon>
        <taxon>Mamiellophyceae</taxon>
        <taxon>Mamiellales</taxon>
        <taxon>Mamiellaceae</taxon>
        <taxon>Micromonas</taxon>
    </lineage>
</organism>
<comment type="function">
    <text evidence="2">Core subunit of the mitochondrial membrane respiratory chain NADH dehydrogenase (Complex I) which catalyzes electron transfer from NADH through the respiratory chain, using ubiquinone as an electron acceptor. Essential for the catalytic activity and assembly of complex I.</text>
</comment>
<feature type="chain" id="PRO_5002909785" description="NADH-ubiquinone oxidoreductase chain 6" evidence="3">
    <location>
        <begin position="17"/>
        <end position="263"/>
    </location>
</feature>
<keyword evidence="2" id="KW-0830">Ubiquinone</keyword>
<dbReference type="Gene3D" id="1.20.120.1200">
    <property type="entry name" value="NADH-ubiquinone/plastoquinone oxidoreductase chain 6, subunit NuoJ"/>
    <property type="match status" value="1"/>
</dbReference>
<name>C1KRA5_MICPC</name>
<sequence length="263" mass="29183">MTSLFTIFAFLALVAGFCVIKAKNPVYSVLFLILVFCNVSGILVLLGLDFFAMVFLVVYVGAIAVLFLFVVMMLNVKLAEINDNILRYLPVGGLFGLLFLGQILLVMDESLVLVLTRSSVSEWSLLEGGEAIGVFILMSSLHLVWSLMTQPLEMASAVHQWWEHASTLVDKMTMASTQSQVFSDMVYVVWPLFSEEISPVAALGQVVYTYYVVFFLVASLILLVAMIGAIVLTMHKGVFVKRQEVWAQNLVDFSKTVSKIKAQ</sequence>
<dbReference type="PANTHER" id="PTHR33269:SF17">
    <property type="entry name" value="NADH-UBIQUINONE OXIDOREDUCTASE CHAIN 6"/>
    <property type="match status" value="1"/>
</dbReference>
<keyword evidence="2" id="KW-1133">Transmembrane helix</keyword>
<gene>
    <name evidence="4" type="ORF">MicpuC_mit46</name>
</gene>
<dbReference type="InterPro" id="IPR001457">
    <property type="entry name" value="NADH_UbQ/plastoQ_OxRdtase_su6"/>
</dbReference>
<protein>
    <recommendedName>
        <fullName evidence="2">NADH-ubiquinone oxidoreductase chain 6</fullName>
        <ecNumber evidence="2">7.1.1.2</ecNumber>
    </recommendedName>
</protein>
<keyword evidence="2" id="KW-0249">Electron transport</keyword>
<dbReference type="GO" id="GO:0008137">
    <property type="term" value="F:NADH dehydrogenase (ubiquinone) activity"/>
    <property type="evidence" value="ECO:0007669"/>
    <property type="project" value="UniProtKB-UniRule"/>
</dbReference>
<keyword evidence="2" id="KW-0812">Transmembrane</keyword>
<evidence type="ECO:0000313" key="4">
    <source>
        <dbReference type="EMBL" id="ACO50737.1"/>
    </source>
</evidence>
<keyword evidence="2" id="KW-1278">Translocase</keyword>
<keyword evidence="2" id="KW-0813">Transport</keyword>
<dbReference type="InterPro" id="IPR042106">
    <property type="entry name" value="Nuo/plastoQ_OxRdtase_6_NuoJ"/>
</dbReference>
<keyword evidence="3" id="KW-0732">Signal</keyword>
<proteinExistence type="inferred from homology"/>
<geneLocation type="mitochondrion" evidence="4"/>
<dbReference type="EC" id="7.1.1.2" evidence="2"/>
<keyword evidence="2" id="KW-0679">Respiratory chain</keyword>
<feature type="transmembrane region" description="Helical" evidence="2">
    <location>
        <begin position="94"/>
        <end position="116"/>
    </location>
</feature>